<evidence type="ECO:0000256" key="1">
    <source>
        <dbReference type="ARBA" id="ARBA00022714"/>
    </source>
</evidence>
<dbReference type="Proteomes" id="UP000233293">
    <property type="component" value="Unassembled WGS sequence"/>
</dbReference>
<dbReference type="PANTHER" id="PTHR46491">
    <property type="entry name" value="CDGSH IRON SULFUR DOMAIN PROTEIN HOMOLOG"/>
    <property type="match status" value="1"/>
</dbReference>
<dbReference type="Pfam" id="PF09360">
    <property type="entry name" value="zf-CDGSH"/>
    <property type="match status" value="1"/>
</dbReference>
<organism evidence="6 7">
    <name type="scientific">Telmatospirillum siberiense</name>
    <dbReference type="NCBI Taxonomy" id="382514"/>
    <lineage>
        <taxon>Bacteria</taxon>
        <taxon>Pseudomonadati</taxon>
        <taxon>Pseudomonadota</taxon>
        <taxon>Alphaproteobacteria</taxon>
        <taxon>Rhodospirillales</taxon>
        <taxon>Rhodospirillaceae</taxon>
        <taxon>Telmatospirillum</taxon>
    </lineage>
</organism>
<dbReference type="AlphaFoldDB" id="A0A2N3PXS6"/>
<dbReference type="InterPro" id="IPR018967">
    <property type="entry name" value="FeS-contain_CDGSH-typ"/>
</dbReference>
<dbReference type="GO" id="GO:0051537">
    <property type="term" value="F:2 iron, 2 sulfur cluster binding"/>
    <property type="evidence" value="ECO:0007669"/>
    <property type="project" value="UniProtKB-KW"/>
</dbReference>
<keyword evidence="7" id="KW-1185">Reference proteome</keyword>
<evidence type="ECO:0000256" key="4">
    <source>
        <dbReference type="ARBA" id="ARBA00023014"/>
    </source>
</evidence>
<proteinExistence type="predicted"/>
<dbReference type="OrthoDB" id="9795032at2"/>
<comment type="caution">
    <text evidence="6">The sequence shown here is derived from an EMBL/GenBank/DDBJ whole genome shotgun (WGS) entry which is preliminary data.</text>
</comment>
<evidence type="ECO:0000259" key="5">
    <source>
        <dbReference type="SMART" id="SM00704"/>
    </source>
</evidence>
<evidence type="ECO:0000256" key="3">
    <source>
        <dbReference type="ARBA" id="ARBA00023004"/>
    </source>
</evidence>
<protein>
    <submittedName>
        <fullName evidence="6">Glutamate synthase</fullName>
    </submittedName>
</protein>
<accession>A0A2N3PXS6</accession>
<feature type="domain" description="Iron-binding zinc finger CDGSH type" evidence="5">
    <location>
        <begin position="47"/>
        <end position="78"/>
    </location>
</feature>
<evidence type="ECO:0000256" key="2">
    <source>
        <dbReference type="ARBA" id="ARBA00022723"/>
    </source>
</evidence>
<name>A0A2N3PXS6_9PROT</name>
<keyword evidence="1" id="KW-0001">2Fe-2S</keyword>
<keyword evidence="4" id="KW-0411">Iron-sulfur</keyword>
<keyword evidence="2" id="KW-0479">Metal-binding</keyword>
<dbReference type="EMBL" id="PIUM01000006">
    <property type="protein sequence ID" value="PKU25213.1"/>
    <property type="molecule type" value="Genomic_DNA"/>
</dbReference>
<dbReference type="PANTHER" id="PTHR46491:SF3">
    <property type="entry name" value="CDGSH IRON-SULFUR DOMAIN-CONTAINING PROTEIN 3, MITOCHONDRIAL"/>
    <property type="match status" value="1"/>
</dbReference>
<reference evidence="7" key="1">
    <citation type="submission" date="2017-12" db="EMBL/GenBank/DDBJ databases">
        <title>Draft genome sequence of Telmatospirillum siberiense 26-4b1T, an acidotolerant peatland alphaproteobacterium potentially involved in sulfur cycling.</title>
        <authorList>
            <person name="Hausmann B."/>
            <person name="Pjevac P."/>
            <person name="Schreck K."/>
            <person name="Herbold C.W."/>
            <person name="Daims H."/>
            <person name="Wagner M."/>
            <person name="Pester M."/>
            <person name="Loy A."/>
        </authorList>
    </citation>
    <scope>NUCLEOTIDE SEQUENCE [LARGE SCALE GENOMIC DNA]</scope>
    <source>
        <strain evidence="7">26-4b1</strain>
    </source>
</reference>
<dbReference type="InterPro" id="IPR042216">
    <property type="entry name" value="MitoNEET_CISD"/>
</dbReference>
<sequence>MEKPIVAGKGPIVMELTAGETYYWCRCGRSKTQPLCDGSHAGTGLTPMAYTPSGAMKVRFCACKQTSKPPFCDGAHLDLK</sequence>
<evidence type="ECO:0000313" key="6">
    <source>
        <dbReference type="EMBL" id="PKU25213.1"/>
    </source>
</evidence>
<keyword evidence="3" id="KW-0408">Iron</keyword>
<dbReference type="SMART" id="SM00704">
    <property type="entry name" value="ZnF_CDGSH"/>
    <property type="match status" value="2"/>
</dbReference>
<dbReference type="GO" id="GO:0005737">
    <property type="term" value="C:cytoplasm"/>
    <property type="evidence" value="ECO:0007669"/>
    <property type="project" value="UniProtKB-ARBA"/>
</dbReference>
<dbReference type="GO" id="GO:0046872">
    <property type="term" value="F:metal ion binding"/>
    <property type="evidence" value="ECO:0007669"/>
    <property type="project" value="UniProtKB-KW"/>
</dbReference>
<evidence type="ECO:0000313" key="7">
    <source>
        <dbReference type="Proteomes" id="UP000233293"/>
    </source>
</evidence>
<feature type="domain" description="Iron-binding zinc finger CDGSH type" evidence="5">
    <location>
        <begin position="9"/>
        <end position="46"/>
    </location>
</feature>
<dbReference type="InterPro" id="IPR052950">
    <property type="entry name" value="CISD"/>
</dbReference>
<gene>
    <name evidence="6" type="ORF">CWS72_07800</name>
</gene>
<dbReference type="Gene3D" id="3.40.5.90">
    <property type="entry name" value="CDGSH iron-sulfur domain, mitoNEET-type"/>
    <property type="match status" value="2"/>
</dbReference>